<feature type="region of interest" description="Disordered" evidence="1">
    <location>
        <begin position="92"/>
        <end position="123"/>
    </location>
</feature>
<keyword evidence="2" id="KW-0812">Transmembrane</keyword>
<dbReference type="Pfam" id="PF13239">
    <property type="entry name" value="2TM"/>
    <property type="match status" value="1"/>
</dbReference>
<feature type="transmembrane region" description="Helical" evidence="2">
    <location>
        <begin position="23"/>
        <end position="45"/>
    </location>
</feature>
<evidence type="ECO:0000256" key="2">
    <source>
        <dbReference type="SAM" id="Phobius"/>
    </source>
</evidence>
<dbReference type="RefSeq" id="WP_164032382.1">
    <property type="nucleotide sequence ID" value="NZ_JAABOQ010000004.1"/>
</dbReference>
<name>A0A6M0CQC8_9FLAO</name>
<dbReference type="GO" id="GO:0016301">
    <property type="term" value="F:kinase activity"/>
    <property type="evidence" value="ECO:0007669"/>
    <property type="project" value="UniProtKB-KW"/>
</dbReference>
<comment type="caution">
    <text evidence="4">The sequence shown here is derived from an EMBL/GenBank/DDBJ whole genome shotgun (WGS) entry which is preliminary data.</text>
</comment>
<keyword evidence="4" id="KW-0808">Transferase</keyword>
<feature type="domain" description="2TM" evidence="3">
    <location>
        <begin position="12"/>
        <end position="91"/>
    </location>
</feature>
<gene>
    <name evidence="4" type="ORF">GWK10_10825</name>
</gene>
<protein>
    <submittedName>
        <fullName evidence="4">Histidine kinase</fullName>
    </submittedName>
</protein>
<dbReference type="EMBL" id="JAABOQ010000004">
    <property type="protein sequence ID" value="NER17707.1"/>
    <property type="molecule type" value="Genomic_DNA"/>
</dbReference>
<evidence type="ECO:0000256" key="1">
    <source>
        <dbReference type="SAM" id="MobiDB-lite"/>
    </source>
</evidence>
<sequence>MKNLGEENKYIRAKERVAKLKKFYGKLGTYLIFMVFFAAINYYTNEFRNPWFLWVAGFWGLGVAIDAGKTFGAEMIFGRNWEERKIKELMNEDENVDTRKKESDSKRRETDVKRKDSERNWWE</sequence>
<evidence type="ECO:0000259" key="3">
    <source>
        <dbReference type="Pfam" id="PF13239"/>
    </source>
</evidence>
<keyword evidence="4" id="KW-0418">Kinase</keyword>
<feature type="transmembrane region" description="Helical" evidence="2">
    <location>
        <begin position="51"/>
        <end position="77"/>
    </location>
</feature>
<dbReference type="InterPro" id="IPR025698">
    <property type="entry name" value="2TM_dom"/>
</dbReference>
<accession>A0A6M0CQC8</accession>
<evidence type="ECO:0000313" key="5">
    <source>
        <dbReference type="Proteomes" id="UP000474296"/>
    </source>
</evidence>
<evidence type="ECO:0000313" key="4">
    <source>
        <dbReference type="EMBL" id="NER17707.1"/>
    </source>
</evidence>
<keyword evidence="5" id="KW-1185">Reference proteome</keyword>
<keyword evidence="2" id="KW-0472">Membrane</keyword>
<reference evidence="4 5" key="1">
    <citation type="submission" date="2020-01" db="EMBL/GenBank/DDBJ databases">
        <title>Spongiivirga citrea KCTC 32990T.</title>
        <authorList>
            <person name="Wang G."/>
        </authorList>
    </citation>
    <scope>NUCLEOTIDE SEQUENCE [LARGE SCALE GENOMIC DNA]</scope>
    <source>
        <strain evidence="4 5">KCTC 32990</strain>
    </source>
</reference>
<proteinExistence type="predicted"/>
<organism evidence="4 5">
    <name type="scientific">Spongiivirga citrea</name>
    <dbReference type="NCBI Taxonomy" id="1481457"/>
    <lineage>
        <taxon>Bacteria</taxon>
        <taxon>Pseudomonadati</taxon>
        <taxon>Bacteroidota</taxon>
        <taxon>Flavobacteriia</taxon>
        <taxon>Flavobacteriales</taxon>
        <taxon>Flavobacteriaceae</taxon>
        <taxon>Spongiivirga</taxon>
    </lineage>
</organism>
<dbReference type="AlphaFoldDB" id="A0A6M0CQC8"/>
<dbReference type="Proteomes" id="UP000474296">
    <property type="component" value="Unassembled WGS sequence"/>
</dbReference>
<keyword evidence="2" id="KW-1133">Transmembrane helix</keyword>